<feature type="compositionally biased region" description="Acidic residues" evidence="1">
    <location>
        <begin position="191"/>
        <end position="200"/>
    </location>
</feature>
<evidence type="ECO:0000313" key="2">
    <source>
        <dbReference type="EMBL" id="KAH9844120.1"/>
    </source>
</evidence>
<organism evidence="2 3">
    <name type="scientific">Rhodofomes roseus</name>
    <dbReference type="NCBI Taxonomy" id="34475"/>
    <lineage>
        <taxon>Eukaryota</taxon>
        <taxon>Fungi</taxon>
        <taxon>Dikarya</taxon>
        <taxon>Basidiomycota</taxon>
        <taxon>Agaricomycotina</taxon>
        <taxon>Agaricomycetes</taxon>
        <taxon>Polyporales</taxon>
        <taxon>Rhodofomes</taxon>
    </lineage>
</organism>
<accession>A0ABQ8KZ19</accession>
<keyword evidence="3" id="KW-1185">Reference proteome</keyword>
<sequence length="208" mass="23428">MENASQIPATIPAESVVFIAEGSFTVCNMKNDDQNTDWVSGVIAIVDVAYPDGPSQFALFLVDSDNREHSFAAEMNRTWIISECDERLRLFGWTVDDQTYRVHLQDDDRRRFLSLARNFTVVLEELCASARTLQNRLRFIMHKLPSSLSLLQGVHVNSLGRLEKVPAPPMAGPTGIYTQMRAHAYPPSPESEPEEPEDVYISDSELNL</sequence>
<gene>
    <name evidence="2" type="ORF">C8Q71DRAFT_731367</name>
</gene>
<feature type="region of interest" description="Disordered" evidence="1">
    <location>
        <begin position="181"/>
        <end position="208"/>
    </location>
</feature>
<evidence type="ECO:0000313" key="3">
    <source>
        <dbReference type="Proteomes" id="UP000814176"/>
    </source>
</evidence>
<reference evidence="2 3" key="1">
    <citation type="journal article" date="2021" name="Environ. Microbiol.">
        <title>Gene family expansions and transcriptome signatures uncover fungal adaptations to wood decay.</title>
        <authorList>
            <person name="Hage H."/>
            <person name="Miyauchi S."/>
            <person name="Viragh M."/>
            <person name="Drula E."/>
            <person name="Min B."/>
            <person name="Chaduli D."/>
            <person name="Navarro D."/>
            <person name="Favel A."/>
            <person name="Norest M."/>
            <person name="Lesage-Meessen L."/>
            <person name="Balint B."/>
            <person name="Merenyi Z."/>
            <person name="de Eugenio L."/>
            <person name="Morin E."/>
            <person name="Martinez A.T."/>
            <person name="Baldrian P."/>
            <person name="Stursova M."/>
            <person name="Martinez M.J."/>
            <person name="Novotny C."/>
            <person name="Magnuson J.K."/>
            <person name="Spatafora J.W."/>
            <person name="Maurice S."/>
            <person name="Pangilinan J."/>
            <person name="Andreopoulos W."/>
            <person name="LaButti K."/>
            <person name="Hundley H."/>
            <person name="Na H."/>
            <person name="Kuo A."/>
            <person name="Barry K."/>
            <person name="Lipzen A."/>
            <person name="Henrissat B."/>
            <person name="Riley R."/>
            <person name="Ahrendt S."/>
            <person name="Nagy L.G."/>
            <person name="Grigoriev I.V."/>
            <person name="Martin F."/>
            <person name="Rosso M.N."/>
        </authorList>
    </citation>
    <scope>NUCLEOTIDE SEQUENCE [LARGE SCALE GENOMIC DNA]</scope>
    <source>
        <strain evidence="2 3">CIRM-BRFM 1785</strain>
    </source>
</reference>
<protein>
    <submittedName>
        <fullName evidence="2">Uncharacterized protein</fullName>
    </submittedName>
</protein>
<dbReference type="Proteomes" id="UP000814176">
    <property type="component" value="Unassembled WGS sequence"/>
</dbReference>
<name>A0ABQ8KZ19_9APHY</name>
<dbReference type="RefSeq" id="XP_047784930.1">
    <property type="nucleotide sequence ID" value="XM_047922172.1"/>
</dbReference>
<comment type="caution">
    <text evidence="2">The sequence shown here is derived from an EMBL/GenBank/DDBJ whole genome shotgun (WGS) entry which is preliminary data.</text>
</comment>
<dbReference type="GeneID" id="72002904"/>
<proteinExistence type="predicted"/>
<dbReference type="EMBL" id="JADCUA010000001">
    <property type="protein sequence ID" value="KAH9844120.1"/>
    <property type="molecule type" value="Genomic_DNA"/>
</dbReference>
<evidence type="ECO:0000256" key="1">
    <source>
        <dbReference type="SAM" id="MobiDB-lite"/>
    </source>
</evidence>